<comment type="caution">
    <text evidence="2">The sequence shown here is derived from an EMBL/GenBank/DDBJ whole genome shotgun (WGS) entry which is preliminary data.</text>
</comment>
<evidence type="ECO:0000256" key="1">
    <source>
        <dbReference type="SAM" id="MobiDB-lite"/>
    </source>
</evidence>
<proteinExistence type="predicted"/>
<feature type="region of interest" description="Disordered" evidence="1">
    <location>
        <begin position="1033"/>
        <end position="1062"/>
    </location>
</feature>
<feature type="compositionally biased region" description="Low complexity" evidence="1">
    <location>
        <begin position="776"/>
        <end position="792"/>
    </location>
</feature>
<dbReference type="Proteomes" id="UP000719412">
    <property type="component" value="Unassembled WGS sequence"/>
</dbReference>
<name>A0A8J6HB04_TENMO</name>
<feature type="region of interest" description="Disordered" evidence="1">
    <location>
        <begin position="646"/>
        <end position="673"/>
    </location>
</feature>
<organism evidence="2 3">
    <name type="scientific">Tenebrio molitor</name>
    <name type="common">Yellow mealworm beetle</name>
    <dbReference type="NCBI Taxonomy" id="7067"/>
    <lineage>
        <taxon>Eukaryota</taxon>
        <taxon>Metazoa</taxon>
        <taxon>Ecdysozoa</taxon>
        <taxon>Arthropoda</taxon>
        <taxon>Hexapoda</taxon>
        <taxon>Insecta</taxon>
        <taxon>Pterygota</taxon>
        <taxon>Neoptera</taxon>
        <taxon>Endopterygota</taxon>
        <taxon>Coleoptera</taxon>
        <taxon>Polyphaga</taxon>
        <taxon>Cucujiformia</taxon>
        <taxon>Tenebrionidae</taxon>
        <taxon>Tenebrio</taxon>
    </lineage>
</organism>
<feature type="compositionally biased region" description="Polar residues" evidence="1">
    <location>
        <begin position="763"/>
        <end position="775"/>
    </location>
</feature>
<keyword evidence="3" id="KW-1185">Reference proteome</keyword>
<protein>
    <submittedName>
        <fullName evidence="2">Uncharacterized protein</fullName>
    </submittedName>
</protein>
<gene>
    <name evidence="2" type="ORF">GEV33_011579</name>
</gene>
<accession>A0A8J6HB04</accession>
<sequence length="1062" mass="118214">MSAVSTIMSKASTIIGGALVMVSPTATIQIHQYESGEVLTFKTWEVSSITTRIDQNRPVRNFRRHVDPPPFTDWELGLREAVHQALLREHHTDPGLRDQLLHAPLIGRQDVASPFGDIAVLARGQLYVTPDGFKFLQDSERDDCDVCPPGGRCARSHCQQWKNLGHHHKLLALWTVKRIRHRDPHHGHVFEIEYTVSPITSAISEELVKRHGYINYNVPGHIFVIKSANSAYHLNGNGGDDKWYKSQAGGQYPVDQGHNQDGFGSGHFKPGILIGVGPDGYKHVLHSFPGFYSSYHPQNTYSDQTTIDPKEYELYKKLIESLASKTTSHANVPHRFSATTDKTTAASPTYHLTTFLPVPQTTFVQFPDGQLVPLTENTLAPSTTSIRFPTTLPTQETTHPQIIYSTEVPTPQPPKPITLPVTTIHYYMPVEESSKASTATTSQQTIATTPKSTTAKGDIDVFSVPVKHLATTTKKRTTKPTTTEEEEFDLFPINTSTEPMRPVTESPKETRPDSINEQLPSPDEDVDTTVPYVSSTVTEPSSVKTERVTITRPVTRPVKSETTKKVTVATRPTETTTQKKLTTFVPSAREEITTATEKIPYTEERTTVAWVPTTQQKTTITRVPTERQRSTTVVDNVYTVTAAVPTTGETSSTRQSTTLTGKVPPATTTSAIDRGTPTFTIISETVTPTQTTSIYTKPTTIFEYSFDPTTKGYTETLESTMNTIPSTYSTSGQLPTTQTVKYTIPTTTTHYFYTFETDLPKTSPVTTEGTTQTVHSTQSETPTTNTQESTSTGDKSTVSTEAVLTERTEMTKIPQVIATTTEDFLVDSDLKNKNTISDNKNDFDEDDIFGSPPKPSTEPTQTTTKRVHIQSDLARALFGGRRSKQIKISSKIVRKPVTSAPKIIYKDFYEPSTQGPTSTGSDTTKSYDTTARFDGTTEYRPSTDQSYSTSISVEVNKKNATSTNDILEPTIKAKLSEVKHRGNYKIYKAEIPQDANTAVKTTTERGKTETKKMFDDIALQLVNHARSIDYLHQKPSRQPKYRRRSYTTKRRSQRRYSNNNNN</sequence>
<dbReference type="AlphaFoldDB" id="A0A8J6HB04"/>
<feature type="compositionally biased region" description="Basic residues" evidence="1">
    <location>
        <begin position="1034"/>
        <end position="1054"/>
    </location>
</feature>
<feature type="region of interest" description="Disordered" evidence="1">
    <location>
        <begin position="760"/>
        <end position="799"/>
    </location>
</feature>
<feature type="region of interest" description="Disordered" evidence="1">
    <location>
        <begin position="832"/>
        <end position="866"/>
    </location>
</feature>
<evidence type="ECO:0000313" key="3">
    <source>
        <dbReference type="Proteomes" id="UP000719412"/>
    </source>
</evidence>
<dbReference type="EMBL" id="JABDTM020026966">
    <property type="protein sequence ID" value="KAH0811213.1"/>
    <property type="molecule type" value="Genomic_DNA"/>
</dbReference>
<reference evidence="2" key="2">
    <citation type="submission" date="2021-08" db="EMBL/GenBank/DDBJ databases">
        <authorList>
            <person name="Eriksson T."/>
        </authorList>
    </citation>
    <scope>NUCLEOTIDE SEQUENCE</scope>
    <source>
        <strain evidence="2">Stoneville</strain>
        <tissue evidence="2">Whole head</tissue>
    </source>
</reference>
<feature type="compositionally biased region" description="Polar residues" evidence="1">
    <location>
        <begin position="647"/>
        <end position="673"/>
    </location>
</feature>
<evidence type="ECO:0000313" key="2">
    <source>
        <dbReference type="EMBL" id="KAH0811213.1"/>
    </source>
</evidence>
<reference evidence="2" key="1">
    <citation type="journal article" date="2020" name="J Insects Food Feed">
        <title>The yellow mealworm (Tenebrio molitor) genome: a resource for the emerging insects as food and feed industry.</title>
        <authorList>
            <person name="Eriksson T."/>
            <person name="Andere A."/>
            <person name="Kelstrup H."/>
            <person name="Emery V."/>
            <person name="Picard C."/>
        </authorList>
    </citation>
    <scope>NUCLEOTIDE SEQUENCE</scope>
    <source>
        <strain evidence="2">Stoneville</strain>
        <tissue evidence="2">Whole head</tissue>
    </source>
</reference>
<feature type="region of interest" description="Disordered" evidence="1">
    <location>
        <begin position="495"/>
        <end position="528"/>
    </location>
</feature>